<dbReference type="PANTHER" id="PTHR43806">
    <property type="entry name" value="PEPTIDASE S8"/>
    <property type="match status" value="1"/>
</dbReference>
<proteinExistence type="inferred from homology"/>
<evidence type="ECO:0000256" key="6">
    <source>
        <dbReference type="RuleBase" id="RU003355"/>
    </source>
</evidence>
<comment type="caution">
    <text evidence="9">The sequence shown here is derived from an EMBL/GenBank/DDBJ whole genome shotgun (WGS) entry which is preliminary data.</text>
</comment>
<dbReference type="Pfam" id="PF00082">
    <property type="entry name" value="Peptidase_S8"/>
    <property type="match status" value="1"/>
</dbReference>
<keyword evidence="4 5" id="KW-0720">Serine protease</keyword>
<feature type="active site" description="Charge relay system" evidence="5">
    <location>
        <position position="47"/>
    </location>
</feature>
<evidence type="ECO:0000256" key="1">
    <source>
        <dbReference type="ARBA" id="ARBA00011073"/>
    </source>
</evidence>
<dbReference type="InterPro" id="IPR050131">
    <property type="entry name" value="Peptidase_S8_subtilisin-like"/>
</dbReference>
<keyword evidence="7" id="KW-0472">Membrane</keyword>
<evidence type="ECO:0000256" key="7">
    <source>
        <dbReference type="SAM" id="Phobius"/>
    </source>
</evidence>
<protein>
    <recommendedName>
        <fullName evidence="8">Peptidase S8/S53 domain-containing protein</fullName>
    </recommendedName>
</protein>
<evidence type="ECO:0000313" key="10">
    <source>
        <dbReference type="Proteomes" id="UP000636956"/>
    </source>
</evidence>
<evidence type="ECO:0000256" key="5">
    <source>
        <dbReference type="PROSITE-ProRule" id="PRU01240"/>
    </source>
</evidence>
<dbReference type="Gene3D" id="3.40.50.200">
    <property type="entry name" value="Peptidase S8/S53 domain"/>
    <property type="match status" value="1"/>
</dbReference>
<reference evidence="9" key="1">
    <citation type="journal article" date="2014" name="Int. J. Syst. Evol. Microbiol.">
        <title>Complete genome sequence of Corynebacterium casei LMG S-19264T (=DSM 44701T), isolated from a smear-ripened cheese.</title>
        <authorList>
            <consortium name="US DOE Joint Genome Institute (JGI-PGF)"/>
            <person name="Walter F."/>
            <person name="Albersmeier A."/>
            <person name="Kalinowski J."/>
            <person name="Ruckert C."/>
        </authorList>
    </citation>
    <scope>NUCLEOTIDE SEQUENCE</scope>
    <source>
        <strain evidence="9">CGMCC 1.8984</strain>
    </source>
</reference>
<keyword evidence="7" id="KW-1133">Transmembrane helix</keyword>
<organism evidence="9 10">
    <name type="scientific">Agromyces bauzanensis</name>
    <dbReference type="NCBI Taxonomy" id="1308924"/>
    <lineage>
        <taxon>Bacteria</taxon>
        <taxon>Bacillati</taxon>
        <taxon>Actinomycetota</taxon>
        <taxon>Actinomycetes</taxon>
        <taxon>Micrococcales</taxon>
        <taxon>Microbacteriaceae</taxon>
        <taxon>Agromyces</taxon>
    </lineage>
</organism>
<dbReference type="AlphaFoldDB" id="A0A917PS37"/>
<evidence type="ECO:0000256" key="3">
    <source>
        <dbReference type="ARBA" id="ARBA00022801"/>
    </source>
</evidence>
<keyword evidence="2 5" id="KW-0645">Protease</keyword>
<keyword evidence="10" id="KW-1185">Reference proteome</keyword>
<dbReference type="PROSITE" id="PS00137">
    <property type="entry name" value="SUBTILASE_HIS"/>
    <property type="match status" value="1"/>
</dbReference>
<dbReference type="InterPro" id="IPR000209">
    <property type="entry name" value="Peptidase_S8/S53_dom"/>
</dbReference>
<dbReference type="EMBL" id="BMMD01000019">
    <property type="protein sequence ID" value="GGJ89107.1"/>
    <property type="molecule type" value="Genomic_DNA"/>
</dbReference>
<dbReference type="PANTHER" id="PTHR43806:SF11">
    <property type="entry name" value="CEREVISIN-RELATED"/>
    <property type="match status" value="1"/>
</dbReference>
<accession>A0A917PS37</accession>
<reference evidence="9" key="2">
    <citation type="submission" date="2020-09" db="EMBL/GenBank/DDBJ databases">
        <authorList>
            <person name="Sun Q."/>
            <person name="Zhou Y."/>
        </authorList>
    </citation>
    <scope>NUCLEOTIDE SEQUENCE</scope>
    <source>
        <strain evidence="9">CGMCC 1.8984</strain>
    </source>
</reference>
<keyword evidence="7" id="KW-0812">Transmembrane</keyword>
<dbReference type="RefSeq" id="WP_188744187.1">
    <property type="nucleotide sequence ID" value="NZ_BAABFW010000005.1"/>
</dbReference>
<evidence type="ECO:0000256" key="2">
    <source>
        <dbReference type="ARBA" id="ARBA00022670"/>
    </source>
</evidence>
<dbReference type="InterPro" id="IPR023828">
    <property type="entry name" value="Peptidase_S8_Ser-AS"/>
</dbReference>
<name>A0A917PS37_9MICO</name>
<feature type="active site" description="Charge relay system" evidence="5">
    <location>
        <position position="246"/>
    </location>
</feature>
<evidence type="ECO:0000256" key="4">
    <source>
        <dbReference type="ARBA" id="ARBA00022825"/>
    </source>
</evidence>
<feature type="active site" description="Charge relay system" evidence="5">
    <location>
        <position position="80"/>
    </location>
</feature>
<evidence type="ECO:0000313" key="9">
    <source>
        <dbReference type="EMBL" id="GGJ89107.1"/>
    </source>
</evidence>
<dbReference type="PRINTS" id="PR00723">
    <property type="entry name" value="SUBTILISIN"/>
</dbReference>
<dbReference type="SUPFAM" id="SSF52743">
    <property type="entry name" value="Subtilisin-like"/>
    <property type="match status" value="1"/>
</dbReference>
<feature type="transmembrane region" description="Helical" evidence="7">
    <location>
        <begin position="323"/>
        <end position="346"/>
    </location>
</feature>
<dbReference type="PROSITE" id="PS51892">
    <property type="entry name" value="SUBTILASE"/>
    <property type="match status" value="1"/>
</dbReference>
<keyword evidence="3 5" id="KW-0378">Hydrolase</keyword>
<dbReference type="InterPro" id="IPR022398">
    <property type="entry name" value="Peptidase_S8_His-AS"/>
</dbReference>
<comment type="similarity">
    <text evidence="1 5 6">Belongs to the peptidase S8 family.</text>
</comment>
<evidence type="ECO:0000259" key="8">
    <source>
        <dbReference type="Pfam" id="PF00082"/>
    </source>
</evidence>
<dbReference type="Proteomes" id="UP000636956">
    <property type="component" value="Unassembled WGS sequence"/>
</dbReference>
<dbReference type="GO" id="GO:0004252">
    <property type="term" value="F:serine-type endopeptidase activity"/>
    <property type="evidence" value="ECO:0007669"/>
    <property type="project" value="UniProtKB-UniRule"/>
</dbReference>
<sequence>MIAAVLSLGGAAPATATDSAAPLDLAGFEGLADEGHDGAGVVVAIVDTGLDLEHPAFEGRVVDGWDFVDDDDVPQDGNGHGTHVAGTVAAAIDWGTPSGAPAAAIMPVRVLDDNGAGSPELVARGILWAADHGAQVINLSLGDSGALDRVRRSGPIGLALREAAATAVVVVAAGNDGQYEQVFRAGVPGLVVVAVDGFGEAAPFTNIGDDRAVAAPGVEILSTAPSYPTTLFPEGTDGSAVLSGTSMAAPFVAAVAALLVQAGLSPAEIRDAIPATAANPAGDPRLGAGIVNARAALATAPPAAPTLMSSAEEAVDAAVTEPYLFVLIAVLVVFVVVLVVALAVAIRRV</sequence>
<dbReference type="InterPro" id="IPR015500">
    <property type="entry name" value="Peptidase_S8_subtilisin-rel"/>
</dbReference>
<dbReference type="InterPro" id="IPR023827">
    <property type="entry name" value="Peptidase_S8_Asp-AS"/>
</dbReference>
<dbReference type="PROSITE" id="PS00138">
    <property type="entry name" value="SUBTILASE_SER"/>
    <property type="match status" value="1"/>
</dbReference>
<dbReference type="GO" id="GO:0006508">
    <property type="term" value="P:proteolysis"/>
    <property type="evidence" value="ECO:0007669"/>
    <property type="project" value="UniProtKB-KW"/>
</dbReference>
<gene>
    <name evidence="9" type="ORF">GCM10011372_29650</name>
</gene>
<dbReference type="PROSITE" id="PS00136">
    <property type="entry name" value="SUBTILASE_ASP"/>
    <property type="match status" value="1"/>
</dbReference>
<feature type="domain" description="Peptidase S8/S53" evidence="8">
    <location>
        <begin position="38"/>
        <end position="288"/>
    </location>
</feature>
<dbReference type="InterPro" id="IPR036852">
    <property type="entry name" value="Peptidase_S8/S53_dom_sf"/>
</dbReference>